<dbReference type="Pfam" id="PF00335">
    <property type="entry name" value="Tetraspanin"/>
    <property type="match status" value="1"/>
</dbReference>
<name>A0A7R9I217_9NEOP</name>
<reference evidence="7" key="1">
    <citation type="submission" date="2020-11" db="EMBL/GenBank/DDBJ databases">
        <authorList>
            <person name="Tran Van P."/>
        </authorList>
    </citation>
    <scope>NUCLEOTIDE SEQUENCE</scope>
</reference>
<keyword evidence="3 6" id="KW-1133">Transmembrane helix</keyword>
<dbReference type="InterPro" id="IPR008952">
    <property type="entry name" value="Tetraspanin_EC2_sf"/>
</dbReference>
<protein>
    <recommendedName>
        <fullName evidence="8">Tetraspanin</fullName>
    </recommendedName>
</protein>
<feature type="transmembrane region" description="Helical" evidence="6">
    <location>
        <begin position="250"/>
        <end position="269"/>
    </location>
</feature>
<evidence type="ECO:0000256" key="1">
    <source>
        <dbReference type="ARBA" id="ARBA00004141"/>
    </source>
</evidence>
<comment type="subcellular location">
    <subcellularLocation>
        <location evidence="1">Membrane</location>
        <topology evidence="1">Multi-pass membrane protein</topology>
    </subcellularLocation>
</comment>
<dbReference type="InterPro" id="IPR018499">
    <property type="entry name" value="Tetraspanin/Peripherin"/>
</dbReference>
<evidence type="ECO:0000313" key="7">
    <source>
        <dbReference type="EMBL" id="CAD7443751.1"/>
    </source>
</evidence>
<dbReference type="SUPFAM" id="SSF48652">
    <property type="entry name" value="Tetraspanin"/>
    <property type="match status" value="1"/>
</dbReference>
<feature type="transmembrane region" description="Helical" evidence="6">
    <location>
        <begin position="15"/>
        <end position="36"/>
    </location>
</feature>
<evidence type="ECO:0000256" key="2">
    <source>
        <dbReference type="ARBA" id="ARBA00022692"/>
    </source>
</evidence>
<accession>A0A7R9I217</accession>
<keyword evidence="2 6" id="KW-0812">Transmembrane</keyword>
<dbReference type="GO" id="GO:0007601">
    <property type="term" value="P:visual perception"/>
    <property type="evidence" value="ECO:0007669"/>
    <property type="project" value="InterPro"/>
</dbReference>
<sequence>MGFPSISISKETLRTLINILISFNLIGSIVSSILIHEAIKTKMSVGDYINMISAYDGSLIAGVLAVIAVLATASHGFGAYLNFKLFPNGTKAHIQNLLFLNSITTCVLFVAIVCSMLVCVFHSRHMKNNIHNGIVNGMNKYRQDKSTKVQIDALQIRFKCCGSKSFKEWFYIPWLNPKFGGVVPTRTGEFVSDDVPFSCCSTETMRHCIHYKMMTSNAIYRYEPQRHISVSRIGCYSAIIAATRKLLKKIIYVLGAFALFQATQLSRYWRFVLELRRVMLRLYLPQLLTSLMSRAVQTALSEGFVEDREERFMSWIFGRSPMTKGTVEEVSDSEQSPLLEEETEEEE</sequence>
<feature type="transmembrane region" description="Helical" evidence="6">
    <location>
        <begin position="57"/>
        <end position="77"/>
    </location>
</feature>
<gene>
    <name evidence="7" type="ORF">TBIB3V08_LOCUS6149</name>
</gene>
<evidence type="ECO:0000256" key="3">
    <source>
        <dbReference type="ARBA" id="ARBA00022989"/>
    </source>
</evidence>
<feature type="region of interest" description="Disordered" evidence="5">
    <location>
        <begin position="324"/>
        <end position="347"/>
    </location>
</feature>
<keyword evidence="4 6" id="KW-0472">Membrane</keyword>
<proteinExistence type="predicted"/>
<evidence type="ECO:0000256" key="4">
    <source>
        <dbReference type="ARBA" id="ARBA00023136"/>
    </source>
</evidence>
<evidence type="ECO:0008006" key="8">
    <source>
        <dbReference type="Google" id="ProtNLM"/>
    </source>
</evidence>
<feature type="transmembrane region" description="Helical" evidence="6">
    <location>
        <begin position="97"/>
        <end position="121"/>
    </location>
</feature>
<dbReference type="AlphaFoldDB" id="A0A7R9I217"/>
<dbReference type="InterPro" id="IPR000830">
    <property type="entry name" value="Peripherin/rom-1"/>
</dbReference>
<dbReference type="PRINTS" id="PR00218">
    <property type="entry name" value="PERIPHERNRDS"/>
</dbReference>
<organism evidence="7">
    <name type="scientific">Timema bartmani</name>
    <dbReference type="NCBI Taxonomy" id="61472"/>
    <lineage>
        <taxon>Eukaryota</taxon>
        <taxon>Metazoa</taxon>
        <taxon>Ecdysozoa</taxon>
        <taxon>Arthropoda</taxon>
        <taxon>Hexapoda</taxon>
        <taxon>Insecta</taxon>
        <taxon>Pterygota</taxon>
        <taxon>Neoptera</taxon>
        <taxon>Polyneoptera</taxon>
        <taxon>Phasmatodea</taxon>
        <taxon>Timematodea</taxon>
        <taxon>Timematoidea</taxon>
        <taxon>Timematidae</taxon>
        <taxon>Timema</taxon>
    </lineage>
</organism>
<dbReference type="EMBL" id="OD566313">
    <property type="protein sequence ID" value="CAD7443751.1"/>
    <property type="molecule type" value="Genomic_DNA"/>
</dbReference>
<dbReference type="GO" id="GO:0016020">
    <property type="term" value="C:membrane"/>
    <property type="evidence" value="ECO:0007669"/>
    <property type="project" value="UniProtKB-SubCell"/>
</dbReference>
<dbReference type="Gene3D" id="1.10.1450.10">
    <property type="entry name" value="Tetraspanin"/>
    <property type="match status" value="1"/>
</dbReference>
<evidence type="ECO:0000256" key="6">
    <source>
        <dbReference type="SAM" id="Phobius"/>
    </source>
</evidence>
<evidence type="ECO:0000256" key="5">
    <source>
        <dbReference type="SAM" id="MobiDB-lite"/>
    </source>
</evidence>